<feature type="compositionally biased region" description="Polar residues" evidence="13">
    <location>
        <begin position="517"/>
        <end position="526"/>
    </location>
</feature>
<dbReference type="InterPro" id="IPR017441">
    <property type="entry name" value="Protein_kinase_ATP_BS"/>
</dbReference>
<keyword evidence="12" id="KW-0547">Nucleotide-binding</keyword>
<keyword evidence="18" id="KW-1185">Reference proteome</keyword>
<accession>A0AAD9NP12</accession>
<dbReference type="InterPro" id="IPR003961">
    <property type="entry name" value="FN3_dom"/>
</dbReference>
<dbReference type="PANTHER" id="PTHR24416:SF620">
    <property type="entry name" value="TYROSINE-PROTEIN KINASE RECEPTOR TORSO"/>
    <property type="match status" value="1"/>
</dbReference>
<feature type="domain" description="Protein kinase" evidence="15">
    <location>
        <begin position="377"/>
        <end position="741"/>
    </location>
</feature>
<dbReference type="PROSITE" id="PS00107">
    <property type="entry name" value="PROTEIN_KINASE_ATP"/>
    <property type="match status" value="1"/>
</dbReference>
<feature type="region of interest" description="Disordered" evidence="13">
    <location>
        <begin position="515"/>
        <end position="537"/>
    </location>
</feature>
<sequence>MVARTALPQTLRLFALMLAVVSSSEFKDAVTRAQCQAACLQKHGAYERKDASEWALYSFYKPRLQCRKNNSDCTSCMLPCRYIFDSLERCRITCTTSSCKSSCSFIYGLKQQLQSNFPASPSVTSKVNITLSEVTVCCQETSQHARDSVNLYLKWDIKHVQGQWTAPSLPVTFVVEIRANNSRGLTSWKPFVTYHGWVPVIVNSSTRYQFRVTPVMTGGTAGRTKTSNWTLATHGRYKPVRPAKVFVIEQKQMGHSIYVVIGWTPGSVPLCNYNLALLPHSSTASAKQIRIPLNTTSYLLDNLHINNDYEIGVIAVSSGGTSKPTVSQRPHQEMTGNPLYLPVRVVTSVPSHRVVGGSTEGPTQTPRDAYEVDFDSLALEQELGKGAFGRVVKARLSSSPYWLRGTTMPMTVAVKMLKDYPSTVEDRANLQKEISLMKSLGRHKHIVSIIACCSLGPTPCLVMDYCCHGDLSNYLRKLREKRPNRCERSGGNVTIAVSNTKDLLQGSALVSLGENGHSGQTGTIDSCDSGKPTTPPPDSSATYLYTGSGAIYLDVIASHTDPSPKPVSTESDADWMDACEARLLSYARQIAIGMEYLSQKKFVHRDLAARNILVCDNDIVKISDFGLTRDIYETNVYFKETPGRLPVKWMSVEAIFDQVYTTKSDVWSFGVVLWEIVTLGGAPYPGISSQQLLLLLKEGYRMGRPDNCSQCIYDMMAACWLTSPTQRPSFTQLQKQLGQMLNRRQEEPSSSITLNLQADQPNYTVRDVSSRFTPEQDPESAVDTLTSNSQHHHHGSCHHSNHPSQPVETHRTLDVEHRCTKSLVCQHQAMQEQLQLICQFNMPCDKAALLVEISGIRRGSCESNADTIGSVSELSSGDDDVFK</sequence>
<feature type="signal peptide" evidence="14">
    <location>
        <begin position="1"/>
        <end position="23"/>
    </location>
</feature>
<evidence type="ECO:0000259" key="16">
    <source>
        <dbReference type="PROSITE" id="PS50853"/>
    </source>
</evidence>
<dbReference type="InterPro" id="IPR008266">
    <property type="entry name" value="Tyr_kinase_AS"/>
</dbReference>
<dbReference type="InterPro" id="IPR036116">
    <property type="entry name" value="FN3_sf"/>
</dbReference>
<dbReference type="InterPro" id="IPR020635">
    <property type="entry name" value="Tyr_kinase_cat_dom"/>
</dbReference>
<name>A0AAD9NP12_RIDPI</name>
<dbReference type="Pfam" id="PF00041">
    <property type="entry name" value="fn3"/>
    <property type="match status" value="1"/>
</dbReference>
<comment type="subcellular location">
    <subcellularLocation>
        <location evidence="1">Membrane</location>
        <topology evidence="1">Single-pass membrane protein</topology>
    </subcellularLocation>
</comment>
<evidence type="ECO:0000313" key="18">
    <source>
        <dbReference type="Proteomes" id="UP001209878"/>
    </source>
</evidence>
<evidence type="ECO:0000256" key="11">
    <source>
        <dbReference type="ARBA" id="ARBA00051243"/>
    </source>
</evidence>
<dbReference type="FunFam" id="1.10.510.10:FF:000462">
    <property type="entry name" value="Receptor tyrosine kinase"/>
    <property type="match status" value="1"/>
</dbReference>
<dbReference type="SMART" id="SM00219">
    <property type="entry name" value="TyrKc"/>
    <property type="match status" value="1"/>
</dbReference>
<evidence type="ECO:0000259" key="15">
    <source>
        <dbReference type="PROSITE" id="PS50011"/>
    </source>
</evidence>
<evidence type="ECO:0000256" key="7">
    <source>
        <dbReference type="ARBA" id="ARBA00022989"/>
    </source>
</evidence>
<dbReference type="PROSITE" id="PS00109">
    <property type="entry name" value="PROTEIN_KINASE_TYR"/>
    <property type="match status" value="1"/>
</dbReference>
<evidence type="ECO:0000256" key="4">
    <source>
        <dbReference type="ARBA" id="ARBA00022692"/>
    </source>
</evidence>
<evidence type="ECO:0000256" key="12">
    <source>
        <dbReference type="PROSITE-ProRule" id="PRU10141"/>
    </source>
</evidence>
<evidence type="ECO:0000313" key="17">
    <source>
        <dbReference type="EMBL" id="KAK2175406.1"/>
    </source>
</evidence>
<dbReference type="InterPro" id="IPR001245">
    <property type="entry name" value="Ser-Thr/Tyr_kinase_cat_dom"/>
</dbReference>
<evidence type="ECO:0000256" key="3">
    <source>
        <dbReference type="ARBA" id="ARBA00022679"/>
    </source>
</evidence>
<dbReference type="Pfam" id="PF07714">
    <property type="entry name" value="PK_Tyr_Ser-Thr"/>
    <property type="match status" value="1"/>
</dbReference>
<dbReference type="EC" id="2.7.10.1" evidence="2"/>
<evidence type="ECO:0000256" key="10">
    <source>
        <dbReference type="ARBA" id="ARBA00023180"/>
    </source>
</evidence>
<dbReference type="InterPro" id="IPR000719">
    <property type="entry name" value="Prot_kinase_dom"/>
</dbReference>
<dbReference type="GO" id="GO:0007169">
    <property type="term" value="P:cell surface receptor protein tyrosine kinase signaling pathway"/>
    <property type="evidence" value="ECO:0007669"/>
    <property type="project" value="TreeGrafter"/>
</dbReference>
<dbReference type="Gene3D" id="3.30.200.20">
    <property type="entry name" value="Phosphorylase Kinase, domain 1"/>
    <property type="match status" value="1"/>
</dbReference>
<dbReference type="GO" id="GO:0043235">
    <property type="term" value="C:receptor complex"/>
    <property type="evidence" value="ECO:0007669"/>
    <property type="project" value="TreeGrafter"/>
</dbReference>
<evidence type="ECO:0000256" key="8">
    <source>
        <dbReference type="ARBA" id="ARBA00023136"/>
    </source>
</evidence>
<dbReference type="Proteomes" id="UP001209878">
    <property type="component" value="Unassembled WGS sequence"/>
</dbReference>
<evidence type="ECO:0000256" key="9">
    <source>
        <dbReference type="ARBA" id="ARBA00023170"/>
    </source>
</evidence>
<comment type="caution">
    <text evidence="17">The sequence shown here is derived from an EMBL/GenBank/DDBJ whole genome shotgun (WGS) entry which is preliminary data.</text>
</comment>
<feature type="region of interest" description="Disordered" evidence="13">
    <location>
        <begin position="768"/>
        <end position="809"/>
    </location>
</feature>
<evidence type="ECO:0000256" key="6">
    <source>
        <dbReference type="ARBA" id="ARBA00022777"/>
    </source>
</evidence>
<keyword evidence="8" id="KW-0472">Membrane</keyword>
<evidence type="ECO:0000256" key="13">
    <source>
        <dbReference type="SAM" id="MobiDB-lite"/>
    </source>
</evidence>
<feature type="binding site" evidence="12">
    <location>
        <position position="415"/>
    </location>
    <ligand>
        <name>ATP</name>
        <dbReference type="ChEBI" id="CHEBI:30616"/>
    </ligand>
</feature>
<feature type="domain" description="Fibronectin type-III" evidence="16">
    <location>
        <begin position="241"/>
        <end position="338"/>
    </location>
</feature>
<dbReference type="InterPro" id="IPR050122">
    <property type="entry name" value="RTK"/>
</dbReference>
<reference evidence="17" key="1">
    <citation type="journal article" date="2023" name="Mol. Biol. Evol.">
        <title>Third-Generation Sequencing Reveals the Adaptive Role of the Epigenome in Three Deep-Sea Polychaetes.</title>
        <authorList>
            <person name="Perez M."/>
            <person name="Aroh O."/>
            <person name="Sun Y."/>
            <person name="Lan Y."/>
            <person name="Juniper S.K."/>
            <person name="Young C.R."/>
            <person name="Angers B."/>
            <person name="Qian P.Y."/>
        </authorList>
    </citation>
    <scope>NUCLEOTIDE SEQUENCE</scope>
    <source>
        <strain evidence="17">R07B-5</strain>
    </source>
</reference>
<dbReference type="SUPFAM" id="SSF56112">
    <property type="entry name" value="Protein kinase-like (PK-like)"/>
    <property type="match status" value="1"/>
</dbReference>
<dbReference type="CDD" id="cd00192">
    <property type="entry name" value="PTKc"/>
    <property type="match status" value="1"/>
</dbReference>
<keyword evidence="4" id="KW-0812">Transmembrane</keyword>
<dbReference type="GO" id="GO:0005524">
    <property type="term" value="F:ATP binding"/>
    <property type="evidence" value="ECO:0007669"/>
    <property type="project" value="UniProtKB-UniRule"/>
</dbReference>
<comment type="catalytic activity">
    <reaction evidence="11">
        <text>L-tyrosyl-[protein] + ATP = O-phospho-L-tyrosyl-[protein] + ADP + H(+)</text>
        <dbReference type="Rhea" id="RHEA:10596"/>
        <dbReference type="Rhea" id="RHEA-COMP:10136"/>
        <dbReference type="Rhea" id="RHEA-COMP:20101"/>
        <dbReference type="ChEBI" id="CHEBI:15378"/>
        <dbReference type="ChEBI" id="CHEBI:30616"/>
        <dbReference type="ChEBI" id="CHEBI:46858"/>
        <dbReference type="ChEBI" id="CHEBI:61978"/>
        <dbReference type="ChEBI" id="CHEBI:456216"/>
        <dbReference type="EC" id="2.7.10.1"/>
    </reaction>
</comment>
<dbReference type="PANTHER" id="PTHR24416">
    <property type="entry name" value="TYROSINE-PROTEIN KINASE RECEPTOR"/>
    <property type="match status" value="1"/>
</dbReference>
<dbReference type="SUPFAM" id="SSF49265">
    <property type="entry name" value="Fibronectin type III"/>
    <property type="match status" value="1"/>
</dbReference>
<evidence type="ECO:0000256" key="5">
    <source>
        <dbReference type="ARBA" id="ARBA00022737"/>
    </source>
</evidence>
<dbReference type="Gene3D" id="1.10.510.10">
    <property type="entry name" value="Transferase(Phosphotransferase) domain 1"/>
    <property type="match status" value="1"/>
</dbReference>
<keyword evidence="14" id="KW-0732">Signal</keyword>
<dbReference type="Gene3D" id="2.60.40.10">
    <property type="entry name" value="Immunoglobulins"/>
    <property type="match status" value="1"/>
</dbReference>
<proteinExistence type="predicted"/>
<evidence type="ECO:0000256" key="2">
    <source>
        <dbReference type="ARBA" id="ARBA00011902"/>
    </source>
</evidence>
<keyword evidence="10" id="KW-0325">Glycoprotein</keyword>
<organism evidence="17 18">
    <name type="scientific">Ridgeia piscesae</name>
    <name type="common">Tubeworm</name>
    <dbReference type="NCBI Taxonomy" id="27915"/>
    <lineage>
        <taxon>Eukaryota</taxon>
        <taxon>Metazoa</taxon>
        <taxon>Spiralia</taxon>
        <taxon>Lophotrochozoa</taxon>
        <taxon>Annelida</taxon>
        <taxon>Polychaeta</taxon>
        <taxon>Sedentaria</taxon>
        <taxon>Canalipalpata</taxon>
        <taxon>Sabellida</taxon>
        <taxon>Siboglinidae</taxon>
        <taxon>Ridgeia</taxon>
    </lineage>
</organism>
<keyword evidence="9" id="KW-0675">Receptor</keyword>
<dbReference type="InterPro" id="IPR011009">
    <property type="entry name" value="Kinase-like_dom_sf"/>
</dbReference>
<keyword evidence="12" id="KW-0067">ATP-binding</keyword>
<evidence type="ECO:0000256" key="1">
    <source>
        <dbReference type="ARBA" id="ARBA00004167"/>
    </source>
</evidence>
<dbReference type="GO" id="GO:0005886">
    <property type="term" value="C:plasma membrane"/>
    <property type="evidence" value="ECO:0007669"/>
    <property type="project" value="TreeGrafter"/>
</dbReference>
<feature type="chain" id="PRO_5041906595" description="receptor protein-tyrosine kinase" evidence="14">
    <location>
        <begin position="24"/>
        <end position="883"/>
    </location>
</feature>
<dbReference type="InterPro" id="IPR013783">
    <property type="entry name" value="Ig-like_fold"/>
</dbReference>
<dbReference type="PROSITE" id="PS50853">
    <property type="entry name" value="FN3"/>
    <property type="match status" value="1"/>
</dbReference>
<dbReference type="GO" id="GO:0004714">
    <property type="term" value="F:transmembrane receptor protein tyrosine kinase activity"/>
    <property type="evidence" value="ECO:0007669"/>
    <property type="project" value="UniProtKB-EC"/>
</dbReference>
<keyword evidence="5" id="KW-0677">Repeat</keyword>
<dbReference type="EMBL" id="JAODUO010000732">
    <property type="protein sequence ID" value="KAK2175406.1"/>
    <property type="molecule type" value="Genomic_DNA"/>
</dbReference>
<feature type="compositionally biased region" description="Basic residues" evidence="13">
    <location>
        <begin position="790"/>
        <end position="801"/>
    </location>
</feature>
<evidence type="ECO:0000256" key="14">
    <source>
        <dbReference type="SAM" id="SignalP"/>
    </source>
</evidence>
<keyword evidence="7" id="KW-1133">Transmembrane helix</keyword>
<dbReference type="PROSITE" id="PS50011">
    <property type="entry name" value="PROTEIN_KINASE_DOM"/>
    <property type="match status" value="1"/>
</dbReference>
<protein>
    <recommendedName>
        <fullName evidence="2">receptor protein-tyrosine kinase</fullName>
        <ecNumber evidence="2">2.7.10.1</ecNumber>
    </recommendedName>
</protein>
<gene>
    <name evidence="17" type="ORF">NP493_734g01004</name>
</gene>
<dbReference type="CDD" id="cd00063">
    <property type="entry name" value="FN3"/>
    <property type="match status" value="1"/>
</dbReference>
<keyword evidence="6" id="KW-0418">Kinase</keyword>
<keyword evidence="3" id="KW-0808">Transferase</keyword>
<dbReference type="AlphaFoldDB" id="A0AAD9NP12"/>